<reference evidence="2" key="1">
    <citation type="journal article" date="2021" name="Sci. Adv.">
        <title>The American lobster genome reveals insights on longevity, neural, and immune adaptations.</title>
        <authorList>
            <person name="Polinski J.M."/>
            <person name="Zimin A.V."/>
            <person name="Clark K.F."/>
            <person name="Kohn A.B."/>
            <person name="Sadowski N."/>
            <person name="Timp W."/>
            <person name="Ptitsyn A."/>
            <person name="Khanna P."/>
            <person name="Romanova D.Y."/>
            <person name="Williams P."/>
            <person name="Greenwood S.J."/>
            <person name="Moroz L.L."/>
            <person name="Walt D.R."/>
            <person name="Bodnar A.G."/>
        </authorList>
    </citation>
    <scope>NUCLEOTIDE SEQUENCE</scope>
    <source>
        <strain evidence="2">GMGI-L3</strain>
    </source>
</reference>
<accession>A0A8J5MYX0</accession>
<protein>
    <submittedName>
        <fullName evidence="2">Uncharacterized protein</fullName>
    </submittedName>
</protein>
<dbReference type="AlphaFoldDB" id="A0A8J5MYX0"/>
<name>A0A8J5MYX0_HOMAM</name>
<evidence type="ECO:0000313" key="3">
    <source>
        <dbReference type="Proteomes" id="UP000747542"/>
    </source>
</evidence>
<dbReference type="Proteomes" id="UP000747542">
    <property type="component" value="Unassembled WGS sequence"/>
</dbReference>
<feature type="region of interest" description="Disordered" evidence="1">
    <location>
        <begin position="1"/>
        <end position="28"/>
    </location>
</feature>
<gene>
    <name evidence="2" type="ORF">Hamer_G002326</name>
</gene>
<proteinExistence type="predicted"/>
<keyword evidence="3" id="KW-1185">Reference proteome</keyword>
<comment type="caution">
    <text evidence="2">The sequence shown here is derived from an EMBL/GenBank/DDBJ whole genome shotgun (WGS) entry which is preliminary data.</text>
</comment>
<evidence type="ECO:0000256" key="1">
    <source>
        <dbReference type="SAM" id="MobiDB-lite"/>
    </source>
</evidence>
<evidence type="ECO:0000313" key="2">
    <source>
        <dbReference type="EMBL" id="KAG7168304.1"/>
    </source>
</evidence>
<organism evidence="2 3">
    <name type="scientific">Homarus americanus</name>
    <name type="common">American lobster</name>
    <dbReference type="NCBI Taxonomy" id="6706"/>
    <lineage>
        <taxon>Eukaryota</taxon>
        <taxon>Metazoa</taxon>
        <taxon>Ecdysozoa</taxon>
        <taxon>Arthropoda</taxon>
        <taxon>Crustacea</taxon>
        <taxon>Multicrustacea</taxon>
        <taxon>Malacostraca</taxon>
        <taxon>Eumalacostraca</taxon>
        <taxon>Eucarida</taxon>
        <taxon>Decapoda</taxon>
        <taxon>Pleocyemata</taxon>
        <taxon>Astacidea</taxon>
        <taxon>Nephropoidea</taxon>
        <taxon>Nephropidae</taxon>
        <taxon>Homarus</taxon>
    </lineage>
</organism>
<dbReference type="EMBL" id="JAHLQT010020073">
    <property type="protein sequence ID" value="KAG7168304.1"/>
    <property type="molecule type" value="Genomic_DNA"/>
</dbReference>
<sequence>MAMNLLSEAPELQHMTHPEAITPPPKAPIEKQAIVNQDSEPCLSVEIKKKGRTKRNVAHGEAQVAIAFNFMRKRRQDLTLGAKVKVGIFSISVIIGK</sequence>